<dbReference type="EMBL" id="JACBKZ010000001">
    <property type="protein sequence ID" value="KAF5961883.1"/>
    <property type="molecule type" value="Genomic_DNA"/>
</dbReference>
<dbReference type="AlphaFoldDB" id="A0A7J7IA96"/>
<dbReference type="Proteomes" id="UP000593564">
    <property type="component" value="Unassembled WGS sequence"/>
</dbReference>
<reference evidence="2 3" key="2">
    <citation type="submission" date="2020-07" db="EMBL/GenBank/DDBJ databases">
        <title>Genome assembly of wild tea tree DASZ reveals pedigree and selection history of tea varieties.</title>
        <authorList>
            <person name="Zhang W."/>
        </authorList>
    </citation>
    <scope>NUCLEOTIDE SEQUENCE [LARGE SCALE GENOMIC DNA]</scope>
    <source>
        <strain evidence="3">cv. G240</strain>
        <tissue evidence="2">Leaf</tissue>
    </source>
</reference>
<accession>A0A7J7IA96</accession>
<evidence type="ECO:0000313" key="3">
    <source>
        <dbReference type="Proteomes" id="UP000593564"/>
    </source>
</evidence>
<keyword evidence="3" id="KW-1185">Reference proteome</keyword>
<sequence length="53" mass="6220">MPLASHFEKRRHSQASMHHRSTKHCLIPSQVVHYQHTTSEIAPSTEIHHRLDQ</sequence>
<gene>
    <name evidence="2" type="ORF">HYC85_003092</name>
</gene>
<protein>
    <submittedName>
        <fullName evidence="2">Uncharacterized protein</fullName>
    </submittedName>
</protein>
<reference evidence="3" key="1">
    <citation type="journal article" date="2020" name="Nat. Commun.">
        <title>Genome assembly of wild tea tree DASZ reveals pedigree and selection history of tea varieties.</title>
        <authorList>
            <person name="Zhang W."/>
            <person name="Zhang Y."/>
            <person name="Qiu H."/>
            <person name="Guo Y."/>
            <person name="Wan H."/>
            <person name="Zhang X."/>
            <person name="Scossa F."/>
            <person name="Alseekh S."/>
            <person name="Zhang Q."/>
            <person name="Wang P."/>
            <person name="Xu L."/>
            <person name="Schmidt M.H."/>
            <person name="Jia X."/>
            <person name="Li D."/>
            <person name="Zhu A."/>
            <person name="Guo F."/>
            <person name="Chen W."/>
            <person name="Ni D."/>
            <person name="Usadel B."/>
            <person name="Fernie A.R."/>
            <person name="Wen W."/>
        </authorList>
    </citation>
    <scope>NUCLEOTIDE SEQUENCE [LARGE SCALE GENOMIC DNA]</scope>
    <source>
        <strain evidence="3">cv. G240</strain>
    </source>
</reference>
<feature type="compositionally biased region" description="Basic residues" evidence="1">
    <location>
        <begin position="8"/>
        <end position="22"/>
    </location>
</feature>
<comment type="caution">
    <text evidence="2">The sequence shown here is derived from an EMBL/GenBank/DDBJ whole genome shotgun (WGS) entry which is preliminary data.</text>
</comment>
<evidence type="ECO:0000256" key="1">
    <source>
        <dbReference type="SAM" id="MobiDB-lite"/>
    </source>
</evidence>
<organism evidence="2 3">
    <name type="scientific">Camellia sinensis</name>
    <name type="common">Tea plant</name>
    <name type="synonym">Thea sinensis</name>
    <dbReference type="NCBI Taxonomy" id="4442"/>
    <lineage>
        <taxon>Eukaryota</taxon>
        <taxon>Viridiplantae</taxon>
        <taxon>Streptophyta</taxon>
        <taxon>Embryophyta</taxon>
        <taxon>Tracheophyta</taxon>
        <taxon>Spermatophyta</taxon>
        <taxon>Magnoliopsida</taxon>
        <taxon>eudicotyledons</taxon>
        <taxon>Gunneridae</taxon>
        <taxon>Pentapetalae</taxon>
        <taxon>asterids</taxon>
        <taxon>Ericales</taxon>
        <taxon>Theaceae</taxon>
        <taxon>Camellia</taxon>
    </lineage>
</organism>
<proteinExistence type="predicted"/>
<name>A0A7J7IA96_CAMSI</name>
<evidence type="ECO:0000313" key="2">
    <source>
        <dbReference type="EMBL" id="KAF5961883.1"/>
    </source>
</evidence>
<feature type="region of interest" description="Disordered" evidence="1">
    <location>
        <begin position="1"/>
        <end position="22"/>
    </location>
</feature>